<evidence type="ECO:0000313" key="2">
    <source>
        <dbReference type="Proteomes" id="UP001592582"/>
    </source>
</evidence>
<keyword evidence="2" id="KW-1185">Reference proteome</keyword>
<comment type="caution">
    <text evidence="1">The sequence shown here is derived from an EMBL/GenBank/DDBJ whole genome shotgun (WGS) entry which is preliminary data.</text>
</comment>
<reference evidence="1 2" key="1">
    <citation type="submission" date="2024-09" db="EMBL/GenBank/DDBJ databases">
        <authorList>
            <person name="Lee S.D."/>
        </authorList>
    </citation>
    <scope>NUCLEOTIDE SEQUENCE [LARGE SCALE GENOMIC DNA]</scope>
    <source>
        <strain evidence="1 2">N1-1</strain>
    </source>
</reference>
<accession>A0ABV6VB72</accession>
<dbReference type="Proteomes" id="UP001592582">
    <property type="component" value="Unassembled WGS sequence"/>
</dbReference>
<gene>
    <name evidence="1" type="ORF">ACEZDG_17000</name>
</gene>
<name>A0ABV6VB72_9ACTN</name>
<proteinExistence type="predicted"/>
<evidence type="ECO:0000313" key="1">
    <source>
        <dbReference type="EMBL" id="MFC1410960.1"/>
    </source>
</evidence>
<dbReference type="EMBL" id="JBHEZX010000006">
    <property type="protein sequence ID" value="MFC1410960.1"/>
    <property type="molecule type" value="Genomic_DNA"/>
</dbReference>
<protein>
    <submittedName>
        <fullName evidence="1">Uncharacterized protein</fullName>
    </submittedName>
</protein>
<dbReference type="RefSeq" id="WP_380509637.1">
    <property type="nucleotide sequence ID" value="NZ_JBHEZX010000006.1"/>
</dbReference>
<organism evidence="1 2">
    <name type="scientific">Streptacidiphilus alkalitolerans</name>
    <dbReference type="NCBI Taxonomy" id="3342712"/>
    <lineage>
        <taxon>Bacteria</taxon>
        <taxon>Bacillati</taxon>
        <taxon>Actinomycetota</taxon>
        <taxon>Actinomycetes</taxon>
        <taxon>Kitasatosporales</taxon>
        <taxon>Streptomycetaceae</taxon>
        <taxon>Streptacidiphilus</taxon>
    </lineage>
</organism>
<sequence length="84" mass="9259">MTTTPQRLDAIRVLGDDEFRDVLVMDDAVENLLGEVDTLRAVVRSLAVLLRSTRDRVNQGRAPDVAGLHCALSATEEIVRGWQA</sequence>